<name>A0A151GDD2_DRECN</name>
<gene>
    <name evidence="2" type="ORF">DCS_07024</name>
</gene>
<dbReference type="AlphaFoldDB" id="A0A151GDD2"/>
<feature type="region of interest" description="Disordered" evidence="1">
    <location>
        <begin position="1"/>
        <end position="105"/>
    </location>
</feature>
<keyword evidence="3" id="KW-1185">Reference proteome</keyword>
<feature type="compositionally biased region" description="Basic and acidic residues" evidence="1">
    <location>
        <begin position="391"/>
        <end position="410"/>
    </location>
</feature>
<evidence type="ECO:0000313" key="2">
    <source>
        <dbReference type="EMBL" id="KYK55063.1"/>
    </source>
</evidence>
<feature type="compositionally biased region" description="Acidic residues" evidence="1">
    <location>
        <begin position="322"/>
        <end position="337"/>
    </location>
</feature>
<reference evidence="2 3" key="1">
    <citation type="journal article" date="2016" name="Sci. Rep.">
        <title>Insights into Adaptations to a Near-Obligate Nematode Endoparasitic Lifestyle from the Finished Genome of Drechmeria coniospora.</title>
        <authorList>
            <person name="Zhang L."/>
            <person name="Zhou Z."/>
            <person name="Guo Q."/>
            <person name="Fokkens L."/>
            <person name="Miskei M."/>
            <person name="Pocsi I."/>
            <person name="Zhang W."/>
            <person name="Chen M."/>
            <person name="Wang L."/>
            <person name="Sun Y."/>
            <person name="Donzelli B.G."/>
            <person name="Gibson D.M."/>
            <person name="Nelson D.R."/>
            <person name="Luo J.G."/>
            <person name="Rep M."/>
            <person name="Liu H."/>
            <person name="Yang S."/>
            <person name="Wang J."/>
            <person name="Krasnoff S.B."/>
            <person name="Xu Y."/>
            <person name="Molnar I."/>
            <person name="Lin M."/>
        </authorList>
    </citation>
    <scope>NUCLEOTIDE SEQUENCE [LARGE SCALE GENOMIC DNA]</scope>
    <source>
        <strain evidence="2 3">ARSEF 6962</strain>
    </source>
</reference>
<feature type="region of interest" description="Disordered" evidence="1">
    <location>
        <begin position="121"/>
        <end position="156"/>
    </location>
</feature>
<dbReference type="RefSeq" id="XP_040654415.1">
    <property type="nucleotide sequence ID" value="XM_040804311.1"/>
</dbReference>
<organism evidence="2 3">
    <name type="scientific">Drechmeria coniospora</name>
    <name type="common">Nematophagous fungus</name>
    <name type="synonym">Meria coniospora</name>
    <dbReference type="NCBI Taxonomy" id="98403"/>
    <lineage>
        <taxon>Eukaryota</taxon>
        <taxon>Fungi</taxon>
        <taxon>Dikarya</taxon>
        <taxon>Ascomycota</taxon>
        <taxon>Pezizomycotina</taxon>
        <taxon>Sordariomycetes</taxon>
        <taxon>Hypocreomycetidae</taxon>
        <taxon>Hypocreales</taxon>
        <taxon>Ophiocordycipitaceae</taxon>
        <taxon>Drechmeria</taxon>
    </lineage>
</organism>
<dbReference type="InParanoid" id="A0A151GDD2"/>
<evidence type="ECO:0000313" key="3">
    <source>
        <dbReference type="Proteomes" id="UP000076580"/>
    </source>
</evidence>
<evidence type="ECO:0000256" key="1">
    <source>
        <dbReference type="SAM" id="MobiDB-lite"/>
    </source>
</evidence>
<feature type="region of interest" description="Disordered" evidence="1">
    <location>
        <begin position="280"/>
        <end position="431"/>
    </location>
</feature>
<proteinExistence type="predicted"/>
<comment type="caution">
    <text evidence="2">The sequence shown here is derived from an EMBL/GenBank/DDBJ whole genome shotgun (WGS) entry which is preliminary data.</text>
</comment>
<protein>
    <submittedName>
        <fullName evidence="2">Uncharacterized protein</fullName>
    </submittedName>
</protein>
<dbReference type="Proteomes" id="UP000076580">
    <property type="component" value="Chromosome 03"/>
</dbReference>
<dbReference type="EMBL" id="LAYC01000003">
    <property type="protein sequence ID" value="KYK55063.1"/>
    <property type="molecule type" value="Genomic_DNA"/>
</dbReference>
<sequence>MSSDAVGSGTPPRSARVQTPPAPRYGFHDSWEPYAPRKSARISSQRASNRTPSPSPPRHRRQPASPGTAKRPIGRSNVATISPALSPRKKSQPAIDPSRTISGSLTAEGTANAAAALGLDSAKAAQAAPTASISRATGMLPTPSKTPQKRPNEKTAATIQSFARNLFTSDEEAIVPAPRRRRAQMDAAATGECFTSGVVGNPIEIFTDSQDRIPEKDKSEENPFFNVAADAEPVKRKGKRRMVVIPGEGAQSVDKASRREDGMIYVFRGKKFFRKFSECEEAQAEGELDTSRIGVEPELTRPLTRSSVRPRLLFPARKPDETNDDEEAVTDVEDDYMSDAAAANPQTPKKTDSTPAKTPEAPRYAPVSPPDTRRTTRSTNKLANAGTPMKASERRSPFDAWPRTKGEHKTSSTPKRPGDGLAAAAPKRTRA</sequence>
<accession>A0A151GDD2</accession>
<feature type="compositionally biased region" description="Low complexity" evidence="1">
    <location>
        <begin position="121"/>
        <end position="136"/>
    </location>
</feature>
<feature type="compositionally biased region" description="Polar residues" evidence="1">
    <location>
        <begin position="344"/>
        <end position="356"/>
    </location>
</feature>
<dbReference type="GeneID" id="63719667"/>